<dbReference type="EMBL" id="KB870809">
    <property type="protein sequence ID" value="EOA25857.1"/>
    <property type="molecule type" value="Genomic_DNA"/>
</dbReference>
<reference evidence="2" key="1">
    <citation type="journal article" date="2013" name="Nat. Genet.">
        <title>The Capsella rubella genome and the genomic consequences of rapid mating system evolution.</title>
        <authorList>
            <person name="Slotte T."/>
            <person name="Hazzouri K.M."/>
            <person name="Agren J.A."/>
            <person name="Koenig D."/>
            <person name="Maumus F."/>
            <person name="Guo Y.L."/>
            <person name="Steige K."/>
            <person name="Platts A.E."/>
            <person name="Escobar J.S."/>
            <person name="Newman L.K."/>
            <person name="Wang W."/>
            <person name="Mandakova T."/>
            <person name="Vello E."/>
            <person name="Smith L.M."/>
            <person name="Henz S.R."/>
            <person name="Steffen J."/>
            <person name="Takuno S."/>
            <person name="Brandvain Y."/>
            <person name="Coop G."/>
            <person name="Andolfatto P."/>
            <person name="Hu T.T."/>
            <person name="Blanchette M."/>
            <person name="Clark R.M."/>
            <person name="Quesneville H."/>
            <person name="Nordborg M."/>
            <person name="Gaut B.S."/>
            <person name="Lysak M.A."/>
            <person name="Jenkins J."/>
            <person name="Grimwood J."/>
            <person name="Chapman J."/>
            <person name="Prochnik S."/>
            <person name="Shu S."/>
            <person name="Rokhsar D."/>
            <person name="Schmutz J."/>
            <person name="Weigel D."/>
            <person name="Wright S.I."/>
        </authorList>
    </citation>
    <scope>NUCLEOTIDE SEQUENCE [LARGE SCALE GENOMIC DNA]</scope>
    <source>
        <strain evidence="2">cv. Monte Gargano</strain>
    </source>
</reference>
<protein>
    <submittedName>
        <fullName evidence="1">Uncharacterized protein</fullName>
    </submittedName>
</protein>
<accession>R0FSN3</accession>
<evidence type="ECO:0000313" key="2">
    <source>
        <dbReference type="Proteomes" id="UP000029121"/>
    </source>
</evidence>
<keyword evidence="2" id="KW-1185">Reference proteome</keyword>
<dbReference type="AlphaFoldDB" id="R0FSN3"/>
<evidence type="ECO:0000313" key="1">
    <source>
        <dbReference type="EMBL" id="EOA25857.1"/>
    </source>
</evidence>
<sequence>MHCSQLQLKHTSVPEFSTRLMYQKFLLPNCCTKSIITTPDVPHKIADKRTTSSLLQKSYQEPDAPSSQLLRQASCFVEPNALLGPDLPIGTYFRNQTASLRPNAPSGA</sequence>
<name>R0FSN3_9BRAS</name>
<dbReference type="Proteomes" id="UP000029121">
    <property type="component" value="Unassembled WGS sequence"/>
</dbReference>
<proteinExistence type="predicted"/>
<organism evidence="1 2">
    <name type="scientific">Capsella rubella</name>
    <dbReference type="NCBI Taxonomy" id="81985"/>
    <lineage>
        <taxon>Eukaryota</taxon>
        <taxon>Viridiplantae</taxon>
        <taxon>Streptophyta</taxon>
        <taxon>Embryophyta</taxon>
        <taxon>Tracheophyta</taxon>
        <taxon>Spermatophyta</taxon>
        <taxon>Magnoliopsida</taxon>
        <taxon>eudicotyledons</taxon>
        <taxon>Gunneridae</taxon>
        <taxon>Pentapetalae</taxon>
        <taxon>rosids</taxon>
        <taxon>malvids</taxon>
        <taxon>Brassicales</taxon>
        <taxon>Brassicaceae</taxon>
        <taxon>Camelineae</taxon>
        <taxon>Capsella</taxon>
    </lineage>
</organism>
<gene>
    <name evidence="1" type="ORF">CARUB_v10019236mg</name>
</gene>